<dbReference type="RefSeq" id="WP_378611517.1">
    <property type="nucleotide sequence ID" value="NZ_JBHSAX010000006.1"/>
</dbReference>
<feature type="compositionally biased region" description="Basic and acidic residues" evidence="1">
    <location>
        <begin position="44"/>
        <end position="54"/>
    </location>
</feature>
<name>A0ABV8DQR0_9NOCA</name>
<feature type="region of interest" description="Disordered" evidence="1">
    <location>
        <begin position="1"/>
        <end position="54"/>
    </location>
</feature>
<proteinExistence type="predicted"/>
<evidence type="ECO:0000313" key="2">
    <source>
        <dbReference type="EMBL" id="MFC3961762.1"/>
    </source>
</evidence>
<dbReference type="EMBL" id="JBHSAX010000006">
    <property type="protein sequence ID" value="MFC3961762.1"/>
    <property type="molecule type" value="Genomic_DNA"/>
</dbReference>
<protein>
    <submittedName>
        <fullName evidence="2">Uncharacterized protein</fullName>
    </submittedName>
</protein>
<accession>A0ABV8DQR0</accession>
<keyword evidence="3" id="KW-1185">Reference proteome</keyword>
<gene>
    <name evidence="2" type="ORF">ACFO0B_07150</name>
</gene>
<reference evidence="3" key="1">
    <citation type="journal article" date="2019" name="Int. J. Syst. Evol. Microbiol.">
        <title>The Global Catalogue of Microorganisms (GCM) 10K type strain sequencing project: providing services to taxonomists for standard genome sequencing and annotation.</title>
        <authorList>
            <consortium name="The Broad Institute Genomics Platform"/>
            <consortium name="The Broad Institute Genome Sequencing Center for Infectious Disease"/>
            <person name="Wu L."/>
            <person name="Ma J."/>
        </authorList>
    </citation>
    <scope>NUCLEOTIDE SEQUENCE [LARGE SCALE GENOMIC DNA]</scope>
    <source>
        <strain evidence="3">CGMCC 4.7330</strain>
    </source>
</reference>
<comment type="caution">
    <text evidence="2">The sequence shown here is derived from an EMBL/GenBank/DDBJ whole genome shotgun (WGS) entry which is preliminary data.</text>
</comment>
<organism evidence="2 3">
    <name type="scientific">Nocardia jiangsuensis</name>
    <dbReference type="NCBI Taxonomy" id="1691563"/>
    <lineage>
        <taxon>Bacteria</taxon>
        <taxon>Bacillati</taxon>
        <taxon>Actinomycetota</taxon>
        <taxon>Actinomycetes</taxon>
        <taxon>Mycobacteriales</taxon>
        <taxon>Nocardiaceae</taxon>
        <taxon>Nocardia</taxon>
    </lineage>
</organism>
<evidence type="ECO:0000313" key="3">
    <source>
        <dbReference type="Proteomes" id="UP001595696"/>
    </source>
</evidence>
<evidence type="ECO:0000256" key="1">
    <source>
        <dbReference type="SAM" id="MobiDB-lite"/>
    </source>
</evidence>
<dbReference type="Proteomes" id="UP001595696">
    <property type="component" value="Unassembled WGS sequence"/>
</dbReference>
<sequence length="54" mass="5709">MGVIGEMFPGGKLQDESGQSGDGQSHRPAVELDLDSGVVRLTAPRRDTDGDPEQ</sequence>